<evidence type="ECO:0000259" key="8">
    <source>
        <dbReference type="PROSITE" id="PS50879"/>
    </source>
</evidence>
<dbReference type="Gene3D" id="3.30.420.10">
    <property type="entry name" value="Ribonuclease H-like superfamily/Ribonuclease H"/>
    <property type="match status" value="1"/>
</dbReference>
<dbReference type="InterPro" id="IPR002156">
    <property type="entry name" value="RNaseH_domain"/>
</dbReference>
<reference evidence="9" key="1">
    <citation type="journal article" date="2021" name="Proc. Natl. Acad. Sci. U.S.A.">
        <title>A Catalog of Tens of Thousands of Viruses from Human Metagenomes Reveals Hidden Associations with Chronic Diseases.</title>
        <authorList>
            <person name="Tisza M.J."/>
            <person name="Buck C.B."/>
        </authorList>
    </citation>
    <scope>NUCLEOTIDE SEQUENCE</scope>
    <source>
        <strain evidence="9">CtKwY15</strain>
    </source>
</reference>
<dbReference type="EMBL" id="BK032679">
    <property type="protein sequence ID" value="DAF54405.1"/>
    <property type="molecule type" value="Genomic_DNA"/>
</dbReference>
<comment type="similarity">
    <text evidence="2">Belongs to the RNase H family.</text>
</comment>
<keyword evidence="7" id="KW-0378">Hydrolase</keyword>
<dbReference type="EC" id="3.1.26.4" evidence="3"/>
<keyword evidence="6" id="KW-0255">Endonuclease</keyword>
<evidence type="ECO:0000256" key="7">
    <source>
        <dbReference type="ARBA" id="ARBA00022801"/>
    </source>
</evidence>
<feature type="domain" description="RNase H type-1" evidence="8">
    <location>
        <begin position="14"/>
        <end position="148"/>
    </location>
</feature>
<keyword evidence="5" id="KW-0479">Metal-binding</keyword>
<evidence type="ECO:0000256" key="2">
    <source>
        <dbReference type="ARBA" id="ARBA00005300"/>
    </source>
</evidence>
<dbReference type="GO" id="GO:0046872">
    <property type="term" value="F:metal ion binding"/>
    <property type="evidence" value="ECO:0007669"/>
    <property type="project" value="UniProtKB-KW"/>
</dbReference>
<dbReference type="PANTHER" id="PTHR10642:SF26">
    <property type="entry name" value="RIBONUCLEASE H1"/>
    <property type="match status" value="1"/>
</dbReference>
<dbReference type="Pfam" id="PF00075">
    <property type="entry name" value="RNase_H"/>
    <property type="match status" value="1"/>
</dbReference>
<dbReference type="PROSITE" id="PS50879">
    <property type="entry name" value="RNASE_H_1"/>
    <property type="match status" value="1"/>
</dbReference>
<comment type="catalytic activity">
    <reaction evidence="1">
        <text>Endonucleolytic cleavage to 5'-phosphomonoester.</text>
        <dbReference type="EC" id="3.1.26.4"/>
    </reaction>
</comment>
<organism evidence="9">
    <name type="scientific">Siphoviridae sp. ctKwY15</name>
    <dbReference type="NCBI Taxonomy" id="2827843"/>
    <lineage>
        <taxon>Viruses</taxon>
        <taxon>Duplodnaviria</taxon>
        <taxon>Heunggongvirae</taxon>
        <taxon>Uroviricota</taxon>
        <taxon>Caudoviricetes</taxon>
    </lineage>
</organism>
<keyword evidence="4" id="KW-0540">Nuclease</keyword>
<name>A0A8S5STM3_9CAUD</name>
<dbReference type="GO" id="GO:0003676">
    <property type="term" value="F:nucleic acid binding"/>
    <property type="evidence" value="ECO:0007669"/>
    <property type="project" value="InterPro"/>
</dbReference>
<accession>A0A8S5STM3</accession>
<dbReference type="InterPro" id="IPR012337">
    <property type="entry name" value="RNaseH-like_sf"/>
</dbReference>
<evidence type="ECO:0000256" key="3">
    <source>
        <dbReference type="ARBA" id="ARBA00012180"/>
    </source>
</evidence>
<dbReference type="InterPro" id="IPR036397">
    <property type="entry name" value="RNaseH_sf"/>
</dbReference>
<protein>
    <recommendedName>
        <fullName evidence="3">ribonuclease H</fullName>
        <ecNumber evidence="3">3.1.26.4</ecNumber>
    </recommendedName>
</protein>
<dbReference type="GO" id="GO:0043137">
    <property type="term" value="P:DNA replication, removal of RNA primer"/>
    <property type="evidence" value="ECO:0007669"/>
    <property type="project" value="TreeGrafter"/>
</dbReference>
<evidence type="ECO:0000256" key="5">
    <source>
        <dbReference type="ARBA" id="ARBA00022723"/>
    </source>
</evidence>
<proteinExistence type="inferred from homology"/>
<sequence>MTEALKNYINGSKERDVYDCYTDGSCNNLSPNHEGGAAFLVLHNDEEVVRRSQALKNTTNNRAEMLAIISAVNFCPKGAKVNIYTDSRYSIFSFADRKRLKDDTKNKDLILKYREVAEGKEVSFEWVRGHNGDKYNEIVDSMANGEYMKIKE</sequence>
<dbReference type="PANTHER" id="PTHR10642">
    <property type="entry name" value="RIBONUCLEASE H1"/>
    <property type="match status" value="1"/>
</dbReference>
<dbReference type="InterPro" id="IPR050092">
    <property type="entry name" value="RNase_H"/>
</dbReference>
<evidence type="ECO:0000313" key="9">
    <source>
        <dbReference type="EMBL" id="DAF54405.1"/>
    </source>
</evidence>
<evidence type="ECO:0000256" key="1">
    <source>
        <dbReference type="ARBA" id="ARBA00000077"/>
    </source>
</evidence>
<dbReference type="GO" id="GO:0004523">
    <property type="term" value="F:RNA-DNA hybrid ribonuclease activity"/>
    <property type="evidence" value="ECO:0007669"/>
    <property type="project" value="UniProtKB-EC"/>
</dbReference>
<evidence type="ECO:0000256" key="6">
    <source>
        <dbReference type="ARBA" id="ARBA00022759"/>
    </source>
</evidence>
<dbReference type="SUPFAM" id="SSF53098">
    <property type="entry name" value="Ribonuclease H-like"/>
    <property type="match status" value="1"/>
</dbReference>
<evidence type="ECO:0000256" key="4">
    <source>
        <dbReference type="ARBA" id="ARBA00022722"/>
    </source>
</evidence>